<dbReference type="Gene3D" id="3.40.50.300">
    <property type="entry name" value="P-loop containing nucleotide triphosphate hydrolases"/>
    <property type="match status" value="1"/>
</dbReference>
<dbReference type="GO" id="GO:0032790">
    <property type="term" value="P:ribosome disassembly"/>
    <property type="evidence" value="ECO:0007669"/>
    <property type="project" value="TreeGrafter"/>
</dbReference>
<evidence type="ECO:0000256" key="3">
    <source>
        <dbReference type="ARBA" id="ARBA00023134"/>
    </source>
</evidence>
<dbReference type="GO" id="GO:0005525">
    <property type="term" value="F:GTP binding"/>
    <property type="evidence" value="ECO:0007669"/>
    <property type="project" value="UniProtKB-KW"/>
</dbReference>
<dbReference type="PANTHER" id="PTHR43261">
    <property type="entry name" value="TRANSLATION ELONGATION FACTOR G-RELATED"/>
    <property type="match status" value="1"/>
</dbReference>
<dbReference type="InterPro" id="IPR000795">
    <property type="entry name" value="T_Tr_GTP-bd_dom"/>
</dbReference>
<dbReference type="EMBL" id="GBHO01015656">
    <property type="protein sequence ID" value="JAG27948.1"/>
    <property type="molecule type" value="Transcribed_RNA"/>
</dbReference>
<keyword evidence="1" id="KW-0547">Nucleotide-binding</keyword>
<evidence type="ECO:0000256" key="2">
    <source>
        <dbReference type="ARBA" id="ARBA00022917"/>
    </source>
</evidence>
<evidence type="ECO:0000313" key="5">
    <source>
        <dbReference type="EMBL" id="JAG27948.1"/>
    </source>
</evidence>
<keyword evidence="2" id="KW-0648">Protein biosynthesis</keyword>
<reference evidence="5" key="1">
    <citation type="journal article" date="2014" name="PLoS ONE">
        <title>Transcriptome-Based Identification of ABC Transporters in the Western Tarnished Plant Bug Lygus hesperus.</title>
        <authorList>
            <person name="Hull J.J."/>
            <person name="Chaney K."/>
            <person name="Geib S.M."/>
            <person name="Fabrick J.A."/>
            <person name="Brent C.S."/>
            <person name="Walsh D."/>
            <person name="Lavine L.C."/>
        </authorList>
    </citation>
    <scope>NUCLEOTIDE SEQUENCE</scope>
</reference>
<dbReference type="Pfam" id="PF00009">
    <property type="entry name" value="GTP_EFTU"/>
    <property type="match status" value="1"/>
</dbReference>
<dbReference type="SUPFAM" id="SSF52540">
    <property type="entry name" value="P-loop containing nucleoside triphosphate hydrolases"/>
    <property type="match status" value="1"/>
</dbReference>
<protein>
    <submittedName>
        <fullName evidence="5">Ribosome-releasing factor 2, mitochondrial</fullName>
    </submittedName>
</protein>
<name>A0A0A9YA25_LYGHE</name>
<dbReference type="GO" id="GO:0003924">
    <property type="term" value="F:GTPase activity"/>
    <property type="evidence" value="ECO:0007669"/>
    <property type="project" value="InterPro"/>
</dbReference>
<reference evidence="5" key="2">
    <citation type="submission" date="2014-07" db="EMBL/GenBank/DDBJ databases">
        <authorList>
            <person name="Hull J."/>
        </authorList>
    </citation>
    <scope>NUCLEOTIDE SEQUENCE</scope>
</reference>
<dbReference type="PRINTS" id="PR00315">
    <property type="entry name" value="ELONGATNFCT"/>
</dbReference>
<keyword evidence="3" id="KW-0342">GTP-binding</keyword>
<evidence type="ECO:0000259" key="4">
    <source>
        <dbReference type="PROSITE" id="PS51722"/>
    </source>
</evidence>
<dbReference type="AlphaFoldDB" id="A0A0A9YA25"/>
<dbReference type="GO" id="GO:0032543">
    <property type="term" value="P:mitochondrial translation"/>
    <property type="evidence" value="ECO:0007669"/>
    <property type="project" value="TreeGrafter"/>
</dbReference>
<feature type="domain" description="Tr-type G" evidence="4">
    <location>
        <begin position="45"/>
        <end position="108"/>
    </location>
</feature>
<dbReference type="PROSITE" id="PS51722">
    <property type="entry name" value="G_TR_2"/>
    <property type="match status" value="1"/>
</dbReference>
<evidence type="ECO:0000256" key="1">
    <source>
        <dbReference type="ARBA" id="ARBA00022741"/>
    </source>
</evidence>
<dbReference type="GO" id="GO:0005739">
    <property type="term" value="C:mitochondrion"/>
    <property type="evidence" value="ECO:0007669"/>
    <property type="project" value="TreeGrafter"/>
</dbReference>
<sequence length="108" mass="11554">MKCTRAFVASTSTHLCHPFSRATDIDSKRGSVSCSSKVSKLAGVANTRNIGIVAHIDAGKTTTTERMLFYAGVVKHLGEVDSGTTTTDFMKEEMERGITIQSAAVSLQ</sequence>
<accession>A0A0A9YA25</accession>
<organism evidence="5">
    <name type="scientific">Lygus hesperus</name>
    <name type="common">Western plant bug</name>
    <dbReference type="NCBI Taxonomy" id="30085"/>
    <lineage>
        <taxon>Eukaryota</taxon>
        <taxon>Metazoa</taxon>
        <taxon>Ecdysozoa</taxon>
        <taxon>Arthropoda</taxon>
        <taxon>Hexapoda</taxon>
        <taxon>Insecta</taxon>
        <taxon>Pterygota</taxon>
        <taxon>Neoptera</taxon>
        <taxon>Paraneoptera</taxon>
        <taxon>Hemiptera</taxon>
        <taxon>Heteroptera</taxon>
        <taxon>Panheteroptera</taxon>
        <taxon>Cimicomorpha</taxon>
        <taxon>Miridae</taxon>
        <taxon>Mirini</taxon>
        <taxon>Lygus</taxon>
    </lineage>
</organism>
<dbReference type="PANTHER" id="PTHR43261:SF1">
    <property type="entry name" value="RIBOSOME-RELEASING FACTOR 2, MITOCHONDRIAL"/>
    <property type="match status" value="1"/>
</dbReference>
<gene>
    <name evidence="5" type="primary">MEF2</name>
    <name evidence="5" type="ORF">CM83_19318</name>
</gene>
<proteinExistence type="predicted"/>
<dbReference type="InterPro" id="IPR027417">
    <property type="entry name" value="P-loop_NTPase"/>
</dbReference>